<comment type="caution">
    <text evidence="3">The sequence shown here is derived from an EMBL/GenBank/DDBJ whole genome shotgun (WGS) entry which is preliminary data.</text>
</comment>
<dbReference type="STRING" id="504487.JCM19538_71"/>
<keyword evidence="1" id="KW-1133">Transmembrane helix</keyword>
<dbReference type="Proteomes" id="UP000029646">
    <property type="component" value="Unassembled WGS sequence"/>
</dbReference>
<protein>
    <submittedName>
        <fullName evidence="3">Uncharacterized protein</fullName>
    </submittedName>
</protein>
<proteinExistence type="predicted"/>
<evidence type="ECO:0000313" key="4">
    <source>
        <dbReference type="EMBL" id="GAL90306.1"/>
    </source>
</evidence>
<name>A0A090W779_9FLAO</name>
<evidence type="ECO:0000313" key="3">
    <source>
        <dbReference type="EMBL" id="GAL72870.1"/>
    </source>
</evidence>
<gene>
    <name evidence="2" type="ORF">JCM19301_1090</name>
    <name evidence="3" type="ORF">JCM19302_1820</name>
    <name evidence="4" type="ORF">JCM19538_71</name>
</gene>
<evidence type="ECO:0000313" key="2">
    <source>
        <dbReference type="EMBL" id="GAL68720.1"/>
    </source>
</evidence>
<dbReference type="EMBL" id="BBNR01000024">
    <property type="protein sequence ID" value="GAL68720.1"/>
    <property type="molecule type" value="Genomic_DNA"/>
</dbReference>
<dbReference type="EMBL" id="BBNY01000074">
    <property type="protein sequence ID" value="GAL90306.1"/>
    <property type="molecule type" value="Genomic_DNA"/>
</dbReference>
<keyword evidence="1" id="KW-0472">Membrane</keyword>
<evidence type="ECO:0000313" key="5">
    <source>
        <dbReference type="Proteomes" id="UP000029646"/>
    </source>
</evidence>
<keyword evidence="6" id="KW-1185">Reference proteome</keyword>
<keyword evidence="1" id="KW-0812">Transmembrane</keyword>
<dbReference type="AlphaFoldDB" id="A0A090W779"/>
<accession>A0A090W779</accession>
<reference evidence="6" key="1">
    <citation type="journal article" date="2014" name="Genome Announc.">
        <title>Draft Genome Sequence of Marine Flavobacterium Jejuia pallidilutea Strain 11shimoA1 and Pigmentation Mutants.</title>
        <authorList>
            <person name="Takatani N."/>
            <person name="Nakanishi M."/>
            <person name="Meirelles P."/>
            <person name="Mino S."/>
            <person name="Suda W."/>
            <person name="Oshima K."/>
            <person name="Hattori M."/>
            <person name="Ohkuma M."/>
            <person name="Hosokawa M."/>
            <person name="Miyashita K."/>
            <person name="Thompson F.L."/>
            <person name="Niwa A."/>
            <person name="Sawabe T."/>
            <person name="Sawabe T."/>
        </authorList>
    </citation>
    <scope>NUCLEOTIDE SEQUENCE [LARGE SCALE GENOMIC DNA]</scope>
    <source>
        <strain evidence="6">JCM 19538</strain>
    </source>
</reference>
<dbReference type="Proteomes" id="UP000029641">
    <property type="component" value="Unassembled WGS sequence"/>
</dbReference>
<dbReference type="Proteomes" id="UP000030184">
    <property type="component" value="Unassembled WGS sequence"/>
</dbReference>
<sequence length="37" mass="4337">MNGRVLEKFKRIVIILNLRNVVALVLKLVVIKENVYE</sequence>
<evidence type="ECO:0000313" key="6">
    <source>
        <dbReference type="Proteomes" id="UP000030184"/>
    </source>
</evidence>
<feature type="transmembrane region" description="Helical" evidence="1">
    <location>
        <begin position="12"/>
        <end position="31"/>
    </location>
</feature>
<evidence type="ECO:0000256" key="1">
    <source>
        <dbReference type="SAM" id="Phobius"/>
    </source>
</evidence>
<organism evidence="3 5">
    <name type="scientific">Jejuia pallidilutea</name>
    <dbReference type="NCBI Taxonomy" id="504487"/>
    <lineage>
        <taxon>Bacteria</taxon>
        <taxon>Pseudomonadati</taxon>
        <taxon>Bacteroidota</taxon>
        <taxon>Flavobacteriia</taxon>
        <taxon>Flavobacteriales</taxon>
        <taxon>Flavobacteriaceae</taxon>
        <taxon>Jejuia</taxon>
    </lineage>
</organism>
<dbReference type="EMBL" id="BBNS01000033">
    <property type="protein sequence ID" value="GAL72870.1"/>
    <property type="molecule type" value="Genomic_DNA"/>
</dbReference>